<sequence length="893" mass="92293">MSSNTENNTAPPTDAPAADESVATPAAAPAPAEEHSKAQDNHAAAALDTDNAGAAQHATQPEPEPEPEAVPAPEQAALAQLDSIGTAATAAPSVSMVHERPEDNQLGGLDVSGATPQQLAAFAAQLSAAFVESGGSAAFQDGTAGGSAPALSEAMDSAAFSLEFARAAAHDAAFGVLASNSGTREDETGPSTHDAQHLAQGSSDLAPPPAPPMLDLDMGMRDFVVNPDHSADSHPRPDEDAGESPEKRRRTSKSAGNRSAQSEGESSVPVVKKPRKPRREKYGNVTAQIEDDTKTLEGVGRLWVANRDKKKRVPLTELFTRLWLQDKFRAQSDTEISRKQVYASYEQDCQAHGVTGVNDSALGRAVRAEFPHVGTRRLGKRGESTYYYTGIFPKDVPLPEPVDLTSERAASESSSSRKKRYLQKKDALDSRAPRASENGRTLPPAAYSTNPPQMIVQKPSVPPYNVSSARSGSAASRAPDWYSSSNHNSATSSRALRSGVAASAASSNMRTHIADDDADSEEASVPAPPPPAPGTEDSVAERVNTTHEGSVAATQPPSSSEVPADGSDPTALEGPSDVAASALFMLNQGGVPPPPSQPPQVSAPDSHPAAATVLAPSNPPAPPLRASTRRAHATGLVAMRSTSSVHAGPQARPELSNTESIFAPRQRDPNAPPRRARKSSTKKKDGTEKESAQDGSGATASAPHVEAGSGNQQQGENGSVKTAKGKGKAKPVENEFDPAHPQMGPTPLSPRPPPSTDTATVAAAAAAAAAAVAAADAVDRHMLNLDGHTDGRMDIAPPPSGAGLADQGESQGDGGVDANVGMGGSGGRDEGSRLRADADMIRRSAEMAAVLSARAALEAQHEVDKAVELDEEGHRGVAVDVNAIDPALRDVGP</sequence>
<feature type="compositionally biased region" description="Gly residues" evidence="2">
    <location>
        <begin position="811"/>
        <end position="826"/>
    </location>
</feature>
<feature type="compositionally biased region" description="Basic and acidic residues" evidence="2">
    <location>
        <begin position="777"/>
        <end position="793"/>
    </location>
</feature>
<feature type="compositionally biased region" description="Polar residues" evidence="2">
    <location>
        <begin position="189"/>
        <end position="203"/>
    </location>
</feature>
<gene>
    <name evidence="4" type="ORF">OC842_000887</name>
</gene>
<evidence type="ECO:0000313" key="4">
    <source>
        <dbReference type="EMBL" id="KAK0539615.1"/>
    </source>
</evidence>
<feature type="compositionally biased region" description="Polar residues" evidence="2">
    <location>
        <begin position="253"/>
        <end position="265"/>
    </location>
</feature>
<dbReference type="Proteomes" id="UP001176521">
    <property type="component" value="Unassembled WGS sequence"/>
</dbReference>
<evidence type="ECO:0000256" key="2">
    <source>
        <dbReference type="SAM" id="MobiDB-lite"/>
    </source>
</evidence>
<dbReference type="GO" id="GO:0000981">
    <property type="term" value="F:DNA-binding transcription factor activity, RNA polymerase II-specific"/>
    <property type="evidence" value="ECO:0007669"/>
    <property type="project" value="TreeGrafter"/>
</dbReference>
<dbReference type="GO" id="GO:0000978">
    <property type="term" value="F:RNA polymerase II cis-regulatory region sequence-specific DNA binding"/>
    <property type="evidence" value="ECO:0007669"/>
    <property type="project" value="TreeGrafter"/>
</dbReference>
<keyword evidence="1" id="KW-0238">DNA-binding</keyword>
<reference evidence="4" key="1">
    <citation type="journal article" date="2023" name="PhytoFront">
        <title>Draft Genome Resources of Seven Strains of Tilletia horrida, Causal Agent of Kernel Smut of Rice.</title>
        <authorList>
            <person name="Khanal S."/>
            <person name="Antony Babu S."/>
            <person name="Zhou X.G."/>
        </authorList>
    </citation>
    <scope>NUCLEOTIDE SEQUENCE</scope>
    <source>
        <strain evidence="4">TX3</strain>
    </source>
</reference>
<dbReference type="PROSITE" id="PS51526">
    <property type="entry name" value="RFX_DBD"/>
    <property type="match status" value="1"/>
</dbReference>
<feature type="compositionally biased region" description="Low complexity" evidence="2">
    <location>
        <begin position="1"/>
        <end position="31"/>
    </location>
</feature>
<dbReference type="InterPro" id="IPR036388">
    <property type="entry name" value="WH-like_DNA-bd_sf"/>
</dbReference>
<comment type="caution">
    <text evidence="4">The sequence shown here is derived from an EMBL/GenBank/DDBJ whole genome shotgun (WGS) entry which is preliminary data.</text>
</comment>
<evidence type="ECO:0000313" key="5">
    <source>
        <dbReference type="Proteomes" id="UP001176521"/>
    </source>
</evidence>
<dbReference type="PANTHER" id="PTHR12619:SF5">
    <property type="entry name" value="TRANSCRIPTION FACTOR RFX4"/>
    <property type="match status" value="1"/>
</dbReference>
<dbReference type="InterPro" id="IPR039779">
    <property type="entry name" value="RFX-like"/>
</dbReference>
<accession>A0AAN6GFZ9</accession>
<dbReference type="InterPro" id="IPR003150">
    <property type="entry name" value="DNA-bd_RFX"/>
</dbReference>
<feature type="region of interest" description="Disordered" evidence="2">
    <location>
        <begin position="1"/>
        <end position="112"/>
    </location>
</feature>
<feature type="compositionally biased region" description="Low complexity" evidence="2">
    <location>
        <begin position="467"/>
        <end position="493"/>
    </location>
</feature>
<feature type="compositionally biased region" description="Basic and acidic residues" evidence="2">
    <location>
        <begin position="423"/>
        <end position="434"/>
    </location>
</feature>
<keyword evidence="5" id="KW-1185">Reference proteome</keyword>
<dbReference type="AlphaFoldDB" id="A0AAN6GFZ9"/>
<dbReference type="Gene3D" id="1.10.10.10">
    <property type="entry name" value="Winged helix-like DNA-binding domain superfamily/Winged helix DNA-binding domain"/>
    <property type="match status" value="1"/>
</dbReference>
<evidence type="ECO:0000256" key="1">
    <source>
        <dbReference type="ARBA" id="ARBA00023125"/>
    </source>
</evidence>
<feature type="region of interest" description="Disordered" evidence="2">
    <location>
        <begin position="405"/>
        <end position="834"/>
    </location>
</feature>
<feature type="compositionally biased region" description="Low complexity" evidence="2">
    <location>
        <begin position="708"/>
        <end position="719"/>
    </location>
</feature>
<dbReference type="InterPro" id="IPR036390">
    <property type="entry name" value="WH_DNA-bd_sf"/>
</dbReference>
<feature type="compositionally biased region" description="Low complexity" evidence="2">
    <location>
        <begin position="69"/>
        <end position="80"/>
    </location>
</feature>
<dbReference type="EMBL" id="JAPDMQ010000028">
    <property type="protein sequence ID" value="KAK0539615.1"/>
    <property type="molecule type" value="Genomic_DNA"/>
</dbReference>
<feature type="domain" description="RFX-type winged-helix" evidence="3">
    <location>
        <begin position="320"/>
        <end position="395"/>
    </location>
</feature>
<feature type="compositionally biased region" description="Basic and acidic residues" evidence="2">
    <location>
        <begin position="229"/>
        <end position="239"/>
    </location>
</feature>
<dbReference type="SUPFAM" id="SSF46785">
    <property type="entry name" value="Winged helix' DNA-binding domain"/>
    <property type="match status" value="1"/>
</dbReference>
<feature type="compositionally biased region" description="Low complexity" evidence="2">
    <location>
        <begin position="41"/>
        <end position="61"/>
    </location>
</feature>
<evidence type="ECO:0000259" key="3">
    <source>
        <dbReference type="PROSITE" id="PS51526"/>
    </source>
</evidence>
<feature type="compositionally biased region" description="Low complexity" evidence="2">
    <location>
        <begin position="756"/>
        <end position="776"/>
    </location>
</feature>
<feature type="region of interest" description="Disordered" evidence="2">
    <location>
        <begin position="179"/>
        <end position="285"/>
    </location>
</feature>
<dbReference type="PANTHER" id="PTHR12619">
    <property type="entry name" value="RFX TRANSCRIPTION FACTOR FAMILY"/>
    <property type="match status" value="1"/>
</dbReference>
<feature type="compositionally biased region" description="Polar residues" evidence="2">
    <location>
        <begin position="546"/>
        <end position="561"/>
    </location>
</feature>
<feature type="compositionally biased region" description="Basic and acidic residues" evidence="2">
    <location>
        <begin position="682"/>
        <end position="692"/>
    </location>
</feature>
<protein>
    <recommendedName>
        <fullName evidence="3">RFX-type winged-helix domain-containing protein</fullName>
    </recommendedName>
</protein>
<dbReference type="Pfam" id="PF02257">
    <property type="entry name" value="RFX_DNA_binding"/>
    <property type="match status" value="1"/>
</dbReference>
<name>A0AAN6GFZ9_9BASI</name>
<proteinExistence type="predicted"/>
<organism evidence="4 5">
    <name type="scientific">Tilletia horrida</name>
    <dbReference type="NCBI Taxonomy" id="155126"/>
    <lineage>
        <taxon>Eukaryota</taxon>
        <taxon>Fungi</taxon>
        <taxon>Dikarya</taxon>
        <taxon>Basidiomycota</taxon>
        <taxon>Ustilaginomycotina</taxon>
        <taxon>Exobasidiomycetes</taxon>
        <taxon>Tilletiales</taxon>
        <taxon>Tilletiaceae</taxon>
        <taxon>Tilletia</taxon>
    </lineage>
</organism>